<evidence type="ECO:0000313" key="7">
    <source>
        <dbReference type="EMBL" id="CAG5130423.1"/>
    </source>
</evidence>
<dbReference type="InterPro" id="IPR051170">
    <property type="entry name" value="Neural/epithelial_adhesion"/>
</dbReference>
<dbReference type="InterPro" id="IPR003598">
    <property type="entry name" value="Ig_sub2"/>
</dbReference>
<sequence length="426" mass="48051">MTQLVALEPSFDSPMANVTFKEMETAILPCSVKFLGRHQVVWTDQWSTLLTYEDRRIIDDERLSVERPFTKDWNLHIRDVKHKDQGLYNCQINTNPVKIKTVNLKVQVPSKILNNASTDALVAREGTTVTLVCNVSGIPMPAVTWHRLVANEKGEDKKSEFCPGTNKIGINGEILLIHNVSRYCGGVYECVAYNGVPPAVNKLIRVSVEFPPEVKLPNKRMGQEVGKETILECVLTANPHAVGVWKKNGEEIKTVSGKYRIEPYTEDDHSISLSLRIVVVDKEDYGMYTCEASNKLGRDNDTMALYVHRRLPPETTLTTTVTTESVTLYQPYPRHQHPHGHNVGHTASSSVVQDKLSVPKRPSNIHVVNNPSNSRGDYQDFVPLYLIVYETVILDLFVTFHMCVSVFLFHVYGLSVMLFLKQSNSE</sequence>
<proteinExistence type="predicted"/>
<dbReference type="Proteomes" id="UP000678393">
    <property type="component" value="Unassembled WGS sequence"/>
</dbReference>
<dbReference type="AlphaFoldDB" id="A0A8S3ZLL8"/>
<keyword evidence="5" id="KW-0472">Membrane</keyword>
<keyword evidence="5" id="KW-0812">Transmembrane</keyword>
<dbReference type="OrthoDB" id="10012075at2759"/>
<dbReference type="EMBL" id="CAJHNH020004013">
    <property type="protein sequence ID" value="CAG5130423.1"/>
    <property type="molecule type" value="Genomic_DNA"/>
</dbReference>
<dbReference type="SMART" id="SM00408">
    <property type="entry name" value="IGc2"/>
    <property type="match status" value="3"/>
</dbReference>
<keyword evidence="1" id="KW-0732">Signal</keyword>
<keyword evidence="3" id="KW-1015">Disulfide bond</keyword>
<organism evidence="7 8">
    <name type="scientific">Candidula unifasciata</name>
    <dbReference type="NCBI Taxonomy" id="100452"/>
    <lineage>
        <taxon>Eukaryota</taxon>
        <taxon>Metazoa</taxon>
        <taxon>Spiralia</taxon>
        <taxon>Lophotrochozoa</taxon>
        <taxon>Mollusca</taxon>
        <taxon>Gastropoda</taxon>
        <taxon>Heterobranchia</taxon>
        <taxon>Euthyneura</taxon>
        <taxon>Panpulmonata</taxon>
        <taxon>Eupulmonata</taxon>
        <taxon>Stylommatophora</taxon>
        <taxon>Helicina</taxon>
        <taxon>Helicoidea</taxon>
        <taxon>Geomitridae</taxon>
        <taxon>Candidula</taxon>
    </lineage>
</organism>
<dbReference type="InterPro" id="IPR013098">
    <property type="entry name" value="Ig_I-set"/>
</dbReference>
<dbReference type="GO" id="GO:0043005">
    <property type="term" value="C:neuron projection"/>
    <property type="evidence" value="ECO:0007669"/>
    <property type="project" value="TreeGrafter"/>
</dbReference>
<evidence type="ECO:0000256" key="1">
    <source>
        <dbReference type="ARBA" id="ARBA00022729"/>
    </source>
</evidence>
<dbReference type="InterPro" id="IPR003599">
    <property type="entry name" value="Ig_sub"/>
</dbReference>
<evidence type="ECO:0000259" key="6">
    <source>
        <dbReference type="PROSITE" id="PS50835"/>
    </source>
</evidence>
<dbReference type="PROSITE" id="PS50835">
    <property type="entry name" value="IG_LIKE"/>
    <property type="match status" value="3"/>
</dbReference>
<evidence type="ECO:0000256" key="3">
    <source>
        <dbReference type="ARBA" id="ARBA00023157"/>
    </source>
</evidence>
<evidence type="ECO:0000256" key="4">
    <source>
        <dbReference type="ARBA" id="ARBA00023319"/>
    </source>
</evidence>
<dbReference type="InterPro" id="IPR036179">
    <property type="entry name" value="Ig-like_dom_sf"/>
</dbReference>
<dbReference type="Pfam" id="PF07679">
    <property type="entry name" value="I-set"/>
    <property type="match status" value="1"/>
</dbReference>
<evidence type="ECO:0000313" key="8">
    <source>
        <dbReference type="Proteomes" id="UP000678393"/>
    </source>
</evidence>
<feature type="domain" description="Ig-like" evidence="6">
    <location>
        <begin position="212"/>
        <end position="306"/>
    </location>
</feature>
<dbReference type="SUPFAM" id="SSF48726">
    <property type="entry name" value="Immunoglobulin"/>
    <property type="match status" value="3"/>
</dbReference>
<dbReference type="InterPro" id="IPR007110">
    <property type="entry name" value="Ig-like_dom"/>
</dbReference>
<keyword evidence="4" id="KW-0393">Immunoglobulin domain</keyword>
<feature type="transmembrane region" description="Helical" evidence="5">
    <location>
        <begin position="396"/>
        <end position="420"/>
    </location>
</feature>
<feature type="domain" description="Ig-like" evidence="6">
    <location>
        <begin position="9"/>
        <end position="103"/>
    </location>
</feature>
<dbReference type="InterPro" id="IPR013783">
    <property type="entry name" value="Ig-like_fold"/>
</dbReference>
<feature type="domain" description="Ig-like" evidence="6">
    <location>
        <begin position="109"/>
        <end position="207"/>
    </location>
</feature>
<dbReference type="PANTHER" id="PTHR12231">
    <property type="entry name" value="CTX-RELATED TYPE I TRANSMEMBRANE PROTEIN"/>
    <property type="match status" value="1"/>
</dbReference>
<dbReference type="PANTHER" id="PTHR12231:SF253">
    <property type="entry name" value="DPR-INTERACTING PROTEIN ETA, ISOFORM B-RELATED"/>
    <property type="match status" value="1"/>
</dbReference>
<keyword evidence="2" id="KW-0677">Repeat</keyword>
<keyword evidence="5" id="KW-1133">Transmembrane helix</keyword>
<gene>
    <name evidence="7" type="ORF">CUNI_LOCUS15981</name>
</gene>
<dbReference type="FunFam" id="2.60.40.10:FF:000032">
    <property type="entry name" value="palladin isoform X1"/>
    <property type="match status" value="1"/>
</dbReference>
<keyword evidence="8" id="KW-1185">Reference proteome</keyword>
<evidence type="ECO:0000256" key="5">
    <source>
        <dbReference type="SAM" id="Phobius"/>
    </source>
</evidence>
<accession>A0A8S3ZLL8</accession>
<feature type="non-terminal residue" evidence="7">
    <location>
        <position position="1"/>
    </location>
</feature>
<reference evidence="7" key="1">
    <citation type="submission" date="2021-04" db="EMBL/GenBank/DDBJ databases">
        <authorList>
            <consortium name="Molecular Ecology Group"/>
        </authorList>
    </citation>
    <scope>NUCLEOTIDE SEQUENCE</scope>
</reference>
<comment type="caution">
    <text evidence="7">The sequence shown here is derived from an EMBL/GenBank/DDBJ whole genome shotgun (WGS) entry which is preliminary data.</text>
</comment>
<evidence type="ECO:0000256" key="2">
    <source>
        <dbReference type="ARBA" id="ARBA00022737"/>
    </source>
</evidence>
<name>A0A8S3ZLL8_9EUPU</name>
<dbReference type="Pfam" id="PF13927">
    <property type="entry name" value="Ig_3"/>
    <property type="match status" value="2"/>
</dbReference>
<protein>
    <recommendedName>
        <fullName evidence="6">Ig-like domain-containing protein</fullName>
    </recommendedName>
</protein>
<dbReference type="Gene3D" id="2.60.40.10">
    <property type="entry name" value="Immunoglobulins"/>
    <property type="match status" value="3"/>
</dbReference>
<dbReference type="SMART" id="SM00409">
    <property type="entry name" value="IG"/>
    <property type="match status" value="3"/>
</dbReference>